<dbReference type="AlphaFoldDB" id="A0ABD5RZ01"/>
<evidence type="ECO:0000256" key="1">
    <source>
        <dbReference type="SAM" id="Phobius"/>
    </source>
</evidence>
<feature type="non-terminal residue" evidence="2">
    <location>
        <position position="1"/>
    </location>
</feature>
<evidence type="ECO:0000313" key="2">
    <source>
        <dbReference type="EMBL" id="MFC6724674.1"/>
    </source>
</evidence>
<sequence length="125" mass="13337">LLAAAPLVVRPYQPFAHLATYASIATLALLTAVNLNALTEVELTPRFGVLFVVTTTMGLSGLWVMLVGLSDMLLGTSYVAGTGELNREFVASVFTGLAGGLLFERYFHHVEHGGLRGLSDEPMEA</sequence>
<gene>
    <name evidence="2" type="ORF">ACFQE1_09845</name>
</gene>
<keyword evidence="1" id="KW-1133">Transmembrane helix</keyword>
<keyword evidence="3" id="KW-1185">Reference proteome</keyword>
<keyword evidence="1" id="KW-0812">Transmembrane</keyword>
<feature type="transmembrane region" description="Helical" evidence="1">
    <location>
        <begin position="47"/>
        <end position="69"/>
    </location>
</feature>
<protein>
    <submittedName>
        <fullName evidence="2">Uncharacterized protein</fullName>
    </submittedName>
</protein>
<feature type="transmembrane region" description="Helical" evidence="1">
    <location>
        <begin position="15"/>
        <end position="35"/>
    </location>
</feature>
<evidence type="ECO:0000313" key="3">
    <source>
        <dbReference type="Proteomes" id="UP001596328"/>
    </source>
</evidence>
<dbReference type="Proteomes" id="UP001596328">
    <property type="component" value="Unassembled WGS sequence"/>
</dbReference>
<name>A0ABD5RZ01_9EURY</name>
<keyword evidence="1" id="KW-0472">Membrane</keyword>
<accession>A0ABD5RZ01</accession>
<comment type="caution">
    <text evidence="2">The sequence shown here is derived from an EMBL/GenBank/DDBJ whole genome shotgun (WGS) entry which is preliminary data.</text>
</comment>
<reference evidence="2 3" key="1">
    <citation type="journal article" date="2019" name="Int. J. Syst. Evol. Microbiol.">
        <title>The Global Catalogue of Microorganisms (GCM) 10K type strain sequencing project: providing services to taxonomists for standard genome sequencing and annotation.</title>
        <authorList>
            <consortium name="The Broad Institute Genomics Platform"/>
            <consortium name="The Broad Institute Genome Sequencing Center for Infectious Disease"/>
            <person name="Wu L."/>
            <person name="Ma J."/>
        </authorList>
    </citation>
    <scope>NUCLEOTIDE SEQUENCE [LARGE SCALE GENOMIC DNA]</scope>
    <source>
        <strain evidence="2 3">NBRC 111368</strain>
    </source>
</reference>
<proteinExistence type="predicted"/>
<dbReference type="EMBL" id="JBHSWU010000245">
    <property type="protein sequence ID" value="MFC6724674.1"/>
    <property type="molecule type" value="Genomic_DNA"/>
</dbReference>
<organism evidence="2 3">
    <name type="scientific">Halobium palmae</name>
    <dbReference type="NCBI Taxonomy" id="1776492"/>
    <lineage>
        <taxon>Archaea</taxon>
        <taxon>Methanobacteriati</taxon>
        <taxon>Methanobacteriota</taxon>
        <taxon>Stenosarchaea group</taxon>
        <taxon>Halobacteria</taxon>
        <taxon>Halobacteriales</taxon>
        <taxon>Haloferacaceae</taxon>
        <taxon>Halobium</taxon>
    </lineage>
</organism>